<evidence type="ECO:0000256" key="1">
    <source>
        <dbReference type="SAM" id="SignalP"/>
    </source>
</evidence>
<dbReference type="GO" id="GO:0016787">
    <property type="term" value="F:hydrolase activity"/>
    <property type="evidence" value="ECO:0007669"/>
    <property type="project" value="UniProtKB-ARBA"/>
</dbReference>
<accession>A0A7R9GID2</accession>
<evidence type="ECO:0000313" key="2">
    <source>
        <dbReference type="EMBL" id="CAD7282170.1"/>
    </source>
</evidence>
<keyword evidence="3" id="KW-1185">Reference proteome</keyword>
<dbReference type="PANTHER" id="PTHR10151:SF120">
    <property type="entry name" value="BIS(5'-ADENOSYL)-TRIPHOSPHATASE"/>
    <property type="match status" value="1"/>
</dbReference>
<protein>
    <submittedName>
        <fullName evidence="2">Uncharacterized protein</fullName>
    </submittedName>
</protein>
<dbReference type="CDD" id="cd16018">
    <property type="entry name" value="Enpp"/>
    <property type="match status" value="1"/>
</dbReference>
<dbReference type="PANTHER" id="PTHR10151">
    <property type="entry name" value="ECTONUCLEOTIDE PYROPHOSPHATASE/PHOSPHODIESTERASE"/>
    <property type="match status" value="1"/>
</dbReference>
<dbReference type="Gene3D" id="3.40.720.10">
    <property type="entry name" value="Alkaline Phosphatase, subunit A"/>
    <property type="match status" value="1"/>
</dbReference>
<name>A0A7R9GID2_9CRUS</name>
<dbReference type="EMBL" id="OA885586">
    <property type="protein sequence ID" value="CAD7282170.1"/>
    <property type="molecule type" value="Genomic_DNA"/>
</dbReference>
<dbReference type="Gene3D" id="3.30.1360.180">
    <property type="match status" value="1"/>
</dbReference>
<dbReference type="OrthoDB" id="415411at2759"/>
<keyword evidence="1" id="KW-0732">Signal</keyword>
<feature type="chain" id="PRO_5036210849" evidence="1">
    <location>
        <begin position="22"/>
        <end position="519"/>
    </location>
</feature>
<dbReference type="EMBL" id="CAJPEX010003549">
    <property type="protein sequence ID" value="CAG0922322.1"/>
    <property type="molecule type" value="Genomic_DNA"/>
</dbReference>
<evidence type="ECO:0000313" key="3">
    <source>
        <dbReference type="Proteomes" id="UP000678499"/>
    </source>
</evidence>
<reference evidence="2" key="1">
    <citation type="submission" date="2020-11" db="EMBL/GenBank/DDBJ databases">
        <authorList>
            <person name="Tran Van P."/>
        </authorList>
    </citation>
    <scope>NUCLEOTIDE SEQUENCE</scope>
</reference>
<sequence>MERVFWWKVFFCVWELVAVFATNHAASPHPKVMLISYDGFRFSYLGEHGPTPTFDKLVEDGVYVPQLKNVFPTKTFPNHISLVTGLYPGYHGGFSNSVYDRNTGAVVNMFNDGEKFVGGRPGVLPLWVVNEMAGDGRYSGVSMWPGATFGFGPEGRKPRHLLTYAPNMTWEARVDEVIPWFTDPEAPANFVAFYIEEPDKSGHNFGPDSEEVDAVVQKLDNLTHYIKTKLEDVGLWDEVNVILTSDHGMSPVNGTKILNITEHVDMTKVARGSSSPVLFFYALEGEEEIVEKQLRNASEALKFELYTPEDWPDKWHLGHLDHLPDFLAISPVGYAFEEAFWLDAWNMRPDNMIYGQHGFDNDMEDMHPFMIGHGPRFKPGFKLEPSLSSKAAELMLNLDIFPMICDILGVKAPSNNGSISRATPILRAVVHPTAHFANVILRNCSSDIRWTQRLCNRGIMVVEKERLRNGQRCCYEVALRWCRCETRCRLQAADKAGARSEEEQHLLVPPPFLTATEEV</sequence>
<feature type="signal peptide" evidence="1">
    <location>
        <begin position="1"/>
        <end position="21"/>
    </location>
</feature>
<gene>
    <name evidence="2" type="ORF">NMOB1V02_LOCUS9800</name>
</gene>
<dbReference type="InterPro" id="IPR017850">
    <property type="entry name" value="Alkaline_phosphatase_core_sf"/>
</dbReference>
<dbReference type="Proteomes" id="UP000678499">
    <property type="component" value="Unassembled WGS sequence"/>
</dbReference>
<dbReference type="AlphaFoldDB" id="A0A7R9GID2"/>
<dbReference type="SUPFAM" id="SSF53649">
    <property type="entry name" value="Alkaline phosphatase-like"/>
    <property type="match status" value="1"/>
</dbReference>
<proteinExistence type="predicted"/>
<dbReference type="InterPro" id="IPR002591">
    <property type="entry name" value="Phosphodiest/P_Trfase"/>
</dbReference>
<dbReference type="Pfam" id="PF01663">
    <property type="entry name" value="Phosphodiest"/>
    <property type="match status" value="1"/>
</dbReference>
<organism evidence="2">
    <name type="scientific">Notodromas monacha</name>
    <dbReference type="NCBI Taxonomy" id="399045"/>
    <lineage>
        <taxon>Eukaryota</taxon>
        <taxon>Metazoa</taxon>
        <taxon>Ecdysozoa</taxon>
        <taxon>Arthropoda</taxon>
        <taxon>Crustacea</taxon>
        <taxon>Oligostraca</taxon>
        <taxon>Ostracoda</taxon>
        <taxon>Podocopa</taxon>
        <taxon>Podocopida</taxon>
        <taxon>Cypridocopina</taxon>
        <taxon>Cypridoidea</taxon>
        <taxon>Cyprididae</taxon>
        <taxon>Notodromas</taxon>
    </lineage>
</organism>